<feature type="compositionally biased region" description="Low complexity" evidence="2">
    <location>
        <begin position="321"/>
        <end position="330"/>
    </location>
</feature>
<evidence type="ECO:0008006" key="5">
    <source>
        <dbReference type="Google" id="ProtNLM"/>
    </source>
</evidence>
<feature type="region of interest" description="Disordered" evidence="2">
    <location>
        <begin position="228"/>
        <end position="347"/>
    </location>
</feature>
<organism evidence="3 4">
    <name type="scientific">Zygosaccharomyces rouxii</name>
    <dbReference type="NCBI Taxonomy" id="4956"/>
    <lineage>
        <taxon>Eukaryota</taxon>
        <taxon>Fungi</taxon>
        <taxon>Dikarya</taxon>
        <taxon>Ascomycota</taxon>
        <taxon>Saccharomycotina</taxon>
        <taxon>Saccharomycetes</taxon>
        <taxon>Saccharomycetales</taxon>
        <taxon>Saccharomycetaceae</taxon>
        <taxon>Zygosaccharomyces</taxon>
    </lineage>
</organism>
<reference evidence="3 4" key="1">
    <citation type="submission" date="2016-08" db="EMBL/GenBank/DDBJ databases">
        <title>Draft genome sequence of allopolyploid Zygosaccharomyces rouxii.</title>
        <authorList>
            <person name="Watanabe J."/>
            <person name="Uehara K."/>
            <person name="Mogi Y."/>
            <person name="Tsukioka Y."/>
        </authorList>
    </citation>
    <scope>NUCLEOTIDE SEQUENCE [LARGE SCALE GENOMIC DNA]</scope>
    <source>
        <strain evidence="3 4">NBRC 110957</strain>
    </source>
</reference>
<dbReference type="InterPro" id="IPR051870">
    <property type="entry name" value="Elongin-A_domain"/>
</dbReference>
<dbReference type="OrthoDB" id="21513at2759"/>
<evidence type="ECO:0000313" key="4">
    <source>
        <dbReference type="Proteomes" id="UP000187013"/>
    </source>
</evidence>
<protein>
    <recommendedName>
        <fullName evidence="5">Elongin-A</fullName>
    </recommendedName>
</protein>
<feature type="coiled-coil region" evidence="1">
    <location>
        <begin position="139"/>
        <end position="166"/>
    </location>
</feature>
<dbReference type="Gene3D" id="6.10.250.3180">
    <property type="match status" value="1"/>
</dbReference>
<dbReference type="Proteomes" id="UP000187013">
    <property type="component" value="Unassembled WGS sequence"/>
</dbReference>
<comment type="caution">
    <text evidence="3">The sequence shown here is derived from an EMBL/GenBank/DDBJ whole genome shotgun (WGS) entry which is preliminary data.</text>
</comment>
<dbReference type="PANTHER" id="PTHR15141:SF76">
    <property type="entry name" value="TRANSCRIPTION ELONGATION FACTOR B POLYPEPTIDE 3"/>
    <property type="match status" value="1"/>
</dbReference>
<evidence type="ECO:0000256" key="1">
    <source>
        <dbReference type="SAM" id="Coils"/>
    </source>
</evidence>
<dbReference type="GO" id="GO:0006368">
    <property type="term" value="P:transcription elongation by RNA polymerase II"/>
    <property type="evidence" value="ECO:0007669"/>
    <property type="project" value="InterPro"/>
</dbReference>
<dbReference type="GO" id="GO:0070449">
    <property type="term" value="C:elongin complex"/>
    <property type="evidence" value="ECO:0007669"/>
    <property type="project" value="InterPro"/>
</dbReference>
<feature type="compositionally biased region" description="Low complexity" evidence="2">
    <location>
        <begin position="284"/>
        <end position="297"/>
    </location>
</feature>
<proteinExistence type="predicted"/>
<sequence length="347" mass="40728">MKSLSELCEITLMRNHSQLEEVKNIPYRLIHNILWKVKMPQLVKLEKSNVLLVFEDDEMWLNFLKQDFPTSVHDSFITKKDDIKQYYLNFINDNEPEILDTDAELIKMYFRSVLKKDLNKNKFKVPYRMLYQRYQEDVVKKQEKCTERLRLQMKQLQQEREKNQTVVVDQSFYLQNQPKRSNSRMPYKDRQHSELFRKSVKDHGSRLRHFKSGGFDIAKRHSTRVAFGGAAGDTANDTRNETRQGPLQTNSTPIQPPKSPVQKRRVDPPSIFLQRKKPSHARPSQDSIQQPSQPITQASNANRKTGHKKKSAIFSAPESKPPSQNQNPPSKSKDSQMVYIFDKKRQP</sequence>
<gene>
    <name evidence="3" type="ORF">ZYGR_0U02970</name>
</gene>
<dbReference type="PANTHER" id="PTHR15141">
    <property type="entry name" value="TRANSCRIPTION ELONGATION FACTOR B POLYPEPTIDE 3"/>
    <property type="match status" value="1"/>
</dbReference>
<accession>A0A1Q3A3Z1</accession>
<feature type="compositionally biased region" description="Polar residues" evidence="2">
    <location>
        <begin position="243"/>
        <end position="253"/>
    </location>
</feature>
<keyword evidence="1" id="KW-0175">Coiled coil</keyword>
<dbReference type="Pfam" id="PF06881">
    <property type="entry name" value="Elongin_A"/>
    <property type="match status" value="1"/>
</dbReference>
<dbReference type="EMBL" id="BDGX01000021">
    <property type="protein sequence ID" value="GAV50441.1"/>
    <property type="molecule type" value="Genomic_DNA"/>
</dbReference>
<dbReference type="eggNOG" id="KOG2821">
    <property type="taxonomic scope" value="Eukaryota"/>
</dbReference>
<evidence type="ECO:0000256" key="2">
    <source>
        <dbReference type="SAM" id="MobiDB-lite"/>
    </source>
</evidence>
<dbReference type="InterPro" id="IPR010684">
    <property type="entry name" value="RNA_pol_II_trans_fac_SIII_A"/>
</dbReference>
<evidence type="ECO:0000313" key="3">
    <source>
        <dbReference type="EMBL" id="GAV50441.1"/>
    </source>
</evidence>
<dbReference type="AlphaFoldDB" id="A0A1Q3A3Z1"/>
<name>A0A1Q3A3Z1_ZYGRO</name>